<dbReference type="PROSITE" id="PS51257">
    <property type="entry name" value="PROKAR_LIPOPROTEIN"/>
    <property type="match status" value="1"/>
</dbReference>
<evidence type="ECO:0000313" key="1">
    <source>
        <dbReference type="EMBL" id="QLH79432.1"/>
    </source>
</evidence>
<accession>A0A7D5TP34</accession>
<organism evidence="1 2">
    <name type="scientific">Halosimplex rubrum</name>
    <dbReference type="NCBI Taxonomy" id="869889"/>
    <lineage>
        <taxon>Archaea</taxon>
        <taxon>Methanobacteriati</taxon>
        <taxon>Methanobacteriota</taxon>
        <taxon>Stenosarchaea group</taxon>
        <taxon>Halobacteria</taxon>
        <taxon>Halobacteriales</taxon>
        <taxon>Haloarculaceae</taxon>
        <taxon>Halosimplex</taxon>
    </lineage>
</organism>
<name>A0A7D5TP34_9EURY</name>
<dbReference type="AlphaFoldDB" id="A0A7D5TP34"/>
<dbReference type="Proteomes" id="UP000509667">
    <property type="component" value="Chromosome"/>
</dbReference>
<proteinExistence type="predicted"/>
<sequence length="114" mass="12904">MNRRRFLSRSSKVATVGALTAVAGCSSGKTVTLRISLDEKWSAEMRSDDEDIQKVEREGDEKWTWENPNWVWAKAFKEEESDSLLNLNIMVDGEMVSYGEISHTNGVARVSYSK</sequence>
<reference evidence="1 2" key="1">
    <citation type="submission" date="2020-07" db="EMBL/GenBank/DDBJ databases">
        <title>Halosimplex pelagicum sp. nov. and Halosimplex rubrum sp. nov., isolated from salted brown alga Laminaria, and emended description of the genus Halosimplex.</title>
        <authorList>
            <person name="Cui H."/>
        </authorList>
    </citation>
    <scope>NUCLEOTIDE SEQUENCE [LARGE SCALE GENOMIC DNA]</scope>
    <source>
        <strain evidence="1 2">R27</strain>
    </source>
</reference>
<dbReference type="EMBL" id="CP058910">
    <property type="protein sequence ID" value="QLH79432.1"/>
    <property type="molecule type" value="Genomic_DNA"/>
</dbReference>
<gene>
    <name evidence="1" type="ORF">HZS55_19965</name>
</gene>
<dbReference type="RefSeq" id="WP_179909299.1">
    <property type="nucleotide sequence ID" value="NZ_CP058910.1"/>
</dbReference>
<protein>
    <submittedName>
        <fullName evidence="1">Uncharacterized protein</fullName>
    </submittedName>
</protein>
<evidence type="ECO:0000313" key="2">
    <source>
        <dbReference type="Proteomes" id="UP000509667"/>
    </source>
</evidence>
<dbReference type="KEGG" id="hrr:HZS55_19965"/>
<keyword evidence="2" id="KW-1185">Reference proteome</keyword>
<dbReference type="GeneID" id="56080190"/>